<gene>
    <name evidence="1" type="ORF">HY076_03040</name>
</gene>
<sequence length="137" mass="14887">MLDTRIVCWIAGRVPGVVPGTLLHRAALRAMHAGAYPLADALFERAADRYRLDLEVERLARLRVHQSMARALATGDPTRDPAACLEIEQRLARLQSIESLEPPFDVLPASRLLATWIAGTHRAEPAAGVAVPEHAAA</sequence>
<dbReference type="AlphaFoldDB" id="A0A9D6L943"/>
<reference evidence="1" key="1">
    <citation type="submission" date="2020-07" db="EMBL/GenBank/DDBJ databases">
        <title>Huge and variable diversity of episymbiotic CPR bacteria and DPANN archaea in groundwater ecosystems.</title>
        <authorList>
            <person name="He C.Y."/>
            <person name="Keren R."/>
            <person name="Whittaker M."/>
            <person name="Farag I.F."/>
            <person name="Doudna J."/>
            <person name="Cate J.H.D."/>
            <person name="Banfield J.F."/>
        </authorList>
    </citation>
    <scope>NUCLEOTIDE SEQUENCE</scope>
    <source>
        <strain evidence="1">NC_groundwater_928_Pr1_S-0.2um_72_17</strain>
    </source>
</reference>
<evidence type="ECO:0000313" key="2">
    <source>
        <dbReference type="Proteomes" id="UP000807850"/>
    </source>
</evidence>
<proteinExistence type="predicted"/>
<organism evidence="1 2">
    <name type="scientific">Eiseniibacteriota bacterium</name>
    <dbReference type="NCBI Taxonomy" id="2212470"/>
    <lineage>
        <taxon>Bacteria</taxon>
        <taxon>Candidatus Eiseniibacteriota</taxon>
    </lineage>
</organism>
<name>A0A9D6L943_UNCEI</name>
<dbReference type="Proteomes" id="UP000807850">
    <property type="component" value="Unassembled WGS sequence"/>
</dbReference>
<dbReference type="EMBL" id="JACQAY010000088">
    <property type="protein sequence ID" value="MBI3539230.1"/>
    <property type="molecule type" value="Genomic_DNA"/>
</dbReference>
<accession>A0A9D6L943</accession>
<evidence type="ECO:0000313" key="1">
    <source>
        <dbReference type="EMBL" id="MBI3539230.1"/>
    </source>
</evidence>
<protein>
    <submittedName>
        <fullName evidence="1">Uncharacterized protein</fullName>
    </submittedName>
</protein>
<comment type="caution">
    <text evidence="1">The sequence shown here is derived from an EMBL/GenBank/DDBJ whole genome shotgun (WGS) entry which is preliminary data.</text>
</comment>